<dbReference type="EMBL" id="HBUF01202482">
    <property type="protein sequence ID" value="CAG6662380.1"/>
    <property type="molecule type" value="Transcribed_RNA"/>
</dbReference>
<keyword evidence="1" id="KW-1133">Transmembrane helix</keyword>
<reference evidence="2" key="1">
    <citation type="submission" date="2021-05" db="EMBL/GenBank/DDBJ databases">
        <authorList>
            <person name="Alioto T."/>
            <person name="Alioto T."/>
            <person name="Gomez Garrido J."/>
        </authorList>
    </citation>
    <scope>NUCLEOTIDE SEQUENCE</scope>
</reference>
<dbReference type="AlphaFoldDB" id="A0A8D8ZS19"/>
<proteinExistence type="predicted"/>
<feature type="transmembrane region" description="Helical" evidence="1">
    <location>
        <begin position="68"/>
        <end position="86"/>
    </location>
</feature>
<accession>A0A8D8ZS19</accession>
<keyword evidence="1" id="KW-0472">Membrane</keyword>
<protein>
    <submittedName>
        <fullName evidence="2">Uncharacterized protein</fullName>
    </submittedName>
</protein>
<feature type="transmembrane region" description="Helical" evidence="1">
    <location>
        <begin position="36"/>
        <end position="56"/>
    </location>
</feature>
<evidence type="ECO:0000313" key="2">
    <source>
        <dbReference type="EMBL" id="CAG6750861.1"/>
    </source>
</evidence>
<organism evidence="2">
    <name type="scientific">Cacopsylla melanoneura</name>
    <dbReference type="NCBI Taxonomy" id="428564"/>
    <lineage>
        <taxon>Eukaryota</taxon>
        <taxon>Metazoa</taxon>
        <taxon>Ecdysozoa</taxon>
        <taxon>Arthropoda</taxon>
        <taxon>Hexapoda</taxon>
        <taxon>Insecta</taxon>
        <taxon>Pterygota</taxon>
        <taxon>Neoptera</taxon>
        <taxon>Paraneoptera</taxon>
        <taxon>Hemiptera</taxon>
        <taxon>Sternorrhyncha</taxon>
        <taxon>Psylloidea</taxon>
        <taxon>Psyllidae</taxon>
        <taxon>Psyllinae</taxon>
        <taxon>Cacopsylla</taxon>
    </lineage>
</organism>
<evidence type="ECO:0000256" key="1">
    <source>
        <dbReference type="SAM" id="Phobius"/>
    </source>
</evidence>
<dbReference type="EMBL" id="HBUF01528154">
    <property type="protein sequence ID" value="CAG6750861.1"/>
    <property type="molecule type" value="Transcribed_RNA"/>
</dbReference>
<feature type="transmembrane region" description="Helical" evidence="1">
    <location>
        <begin position="12"/>
        <end position="30"/>
    </location>
</feature>
<keyword evidence="1" id="KW-0812">Transmembrane</keyword>
<name>A0A8D8ZS19_9HEMI</name>
<dbReference type="EMBL" id="HBUF01528153">
    <property type="protein sequence ID" value="CAG6750859.1"/>
    <property type="molecule type" value="Transcribed_RNA"/>
</dbReference>
<sequence length="110" mass="12078">MAPTKNKSANNRLPLSTLWIVLYTSLPGFMPSSSSSSVMLLLFVVSSLLDITLFLVGISFRFTSLDPVLIFSFKSLICSLLLLKILLFKSSFSYFLTIVSDGSISLVIVC</sequence>
<dbReference type="EMBL" id="HBUF01202481">
    <property type="protein sequence ID" value="CAG6662378.1"/>
    <property type="molecule type" value="Transcribed_RNA"/>
</dbReference>